<accession>A0ABS2DEQ3</accession>
<proteinExistence type="predicted"/>
<dbReference type="InterPro" id="IPR014330">
    <property type="entry name" value="RNA-bd_S4-rel_YaaA"/>
</dbReference>
<dbReference type="InterPro" id="IPR036986">
    <property type="entry name" value="S4_RNA-bd_sf"/>
</dbReference>
<protein>
    <submittedName>
        <fullName evidence="2">S4 domain-containing protein YaaA</fullName>
    </submittedName>
</protein>
<keyword evidence="1" id="KW-0694">RNA-binding</keyword>
<dbReference type="RefSeq" id="WP_204202309.1">
    <property type="nucleotide sequence ID" value="NZ_JAFELM010000016.1"/>
</dbReference>
<sequence length="78" mass="8709">MSKRIEINTEYITLGQFLKLAGVIDTGGMAKWFLSEYEIIVNGENDNRRGRKLRDGDTIKIEGKGSFTVASVPESVED</sequence>
<dbReference type="SUPFAM" id="SSF55174">
    <property type="entry name" value="Alpha-L RNA-binding motif"/>
    <property type="match status" value="1"/>
</dbReference>
<dbReference type="EMBL" id="JAFELM010000016">
    <property type="protein sequence ID" value="MBM6616939.1"/>
    <property type="molecule type" value="Genomic_DNA"/>
</dbReference>
<dbReference type="PROSITE" id="PS50889">
    <property type="entry name" value="S4"/>
    <property type="match status" value="1"/>
</dbReference>
<reference evidence="2 3" key="1">
    <citation type="submission" date="2021-02" db="EMBL/GenBank/DDBJ databases">
        <title>Bacillus sp. RD4P76, an endophyte from a halophyte.</title>
        <authorList>
            <person name="Sun J.-Q."/>
        </authorList>
    </citation>
    <scope>NUCLEOTIDE SEQUENCE [LARGE SCALE GENOMIC DNA]</scope>
    <source>
        <strain evidence="2 3">RD4P76</strain>
    </source>
</reference>
<evidence type="ECO:0000313" key="3">
    <source>
        <dbReference type="Proteomes" id="UP001518925"/>
    </source>
</evidence>
<dbReference type="NCBIfam" id="TIGR02988">
    <property type="entry name" value="YaaA_near_RecF"/>
    <property type="match status" value="1"/>
</dbReference>
<dbReference type="Proteomes" id="UP001518925">
    <property type="component" value="Unassembled WGS sequence"/>
</dbReference>
<gene>
    <name evidence="2" type="primary">yaaA</name>
    <name evidence="2" type="ORF">JR050_04495</name>
</gene>
<evidence type="ECO:0000256" key="1">
    <source>
        <dbReference type="PROSITE-ProRule" id="PRU00182"/>
    </source>
</evidence>
<evidence type="ECO:0000313" key="2">
    <source>
        <dbReference type="EMBL" id="MBM6616939.1"/>
    </source>
</evidence>
<keyword evidence="3" id="KW-1185">Reference proteome</keyword>
<dbReference type="Gene3D" id="3.10.290.10">
    <property type="entry name" value="RNA-binding S4 domain"/>
    <property type="match status" value="1"/>
</dbReference>
<comment type="caution">
    <text evidence="2">The sequence shown here is derived from an EMBL/GenBank/DDBJ whole genome shotgun (WGS) entry which is preliminary data.</text>
</comment>
<dbReference type="Pfam" id="PF13275">
    <property type="entry name" value="S4_2"/>
    <property type="match status" value="1"/>
</dbReference>
<organism evidence="2 3">
    <name type="scientific">Bacillus suaedaesalsae</name>
    <dbReference type="NCBI Taxonomy" id="2810349"/>
    <lineage>
        <taxon>Bacteria</taxon>
        <taxon>Bacillati</taxon>
        <taxon>Bacillota</taxon>
        <taxon>Bacilli</taxon>
        <taxon>Bacillales</taxon>
        <taxon>Bacillaceae</taxon>
        <taxon>Bacillus</taxon>
    </lineage>
</organism>
<name>A0ABS2DEQ3_9BACI</name>